<dbReference type="PROSITE" id="PS00627">
    <property type="entry name" value="GHMP_KINASES_ATP"/>
    <property type="match status" value="1"/>
</dbReference>
<feature type="domain" description="Galactokinase N-terminal" evidence="7">
    <location>
        <begin position="25"/>
        <end position="71"/>
    </location>
</feature>
<evidence type="ECO:0000256" key="4">
    <source>
        <dbReference type="ARBA" id="ARBA00022777"/>
    </source>
</evidence>
<dbReference type="PIRSF" id="PIRSF000530">
    <property type="entry name" value="Galactokinase"/>
    <property type="match status" value="1"/>
</dbReference>
<dbReference type="SUPFAM" id="SSF54211">
    <property type="entry name" value="Ribosomal protein S5 domain 2-like"/>
    <property type="match status" value="1"/>
</dbReference>
<keyword evidence="9" id="KW-1185">Reference proteome</keyword>
<keyword evidence="5" id="KW-0067">ATP-binding</keyword>
<dbReference type="InterPro" id="IPR006203">
    <property type="entry name" value="GHMP_knse_ATP-bd_CS"/>
</dbReference>
<dbReference type="InterPro" id="IPR014721">
    <property type="entry name" value="Ribsml_uS5_D2-typ_fold_subgr"/>
</dbReference>
<dbReference type="GO" id="GO:0005524">
    <property type="term" value="F:ATP binding"/>
    <property type="evidence" value="ECO:0007669"/>
    <property type="project" value="UniProtKB-KW"/>
</dbReference>
<organism evidence="8 9">
    <name type="scientific">Stegodyphus mimosarum</name>
    <name type="common">African social velvet spider</name>
    <dbReference type="NCBI Taxonomy" id="407821"/>
    <lineage>
        <taxon>Eukaryota</taxon>
        <taxon>Metazoa</taxon>
        <taxon>Ecdysozoa</taxon>
        <taxon>Arthropoda</taxon>
        <taxon>Chelicerata</taxon>
        <taxon>Arachnida</taxon>
        <taxon>Araneae</taxon>
        <taxon>Araneomorphae</taxon>
        <taxon>Entelegynae</taxon>
        <taxon>Eresoidea</taxon>
        <taxon>Eresidae</taxon>
        <taxon>Stegodyphus</taxon>
    </lineage>
</organism>
<proteinExistence type="inferred from homology"/>
<gene>
    <name evidence="8" type="ORF">X975_17902</name>
</gene>
<dbReference type="PRINTS" id="PR00959">
    <property type="entry name" value="MEVGALKINASE"/>
</dbReference>
<dbReference type="InterPro" id="IPR020568">
    <property type="entry name" value="Ribosomal_Su5_D2-typ_SF"/>
</dbReference>
<dbReference type="STRING" id="407821.A0A087T6M2"/>
<accession>A0A087T6M2</accession>
<evidence type="ECO:0000259" key="6">
    <source>
        <dbReference type="Pfam" id="PF00288"/>
    </source>
</evidence>
<dbReference type="GO" id="GO:0004335">
    <property type="term" value="F:galactokinase activity"/>
    <property type="evidence" value="ECO:0007669"/>
    <property type="project" value="InterPro"/>
</dbReference>
<keyword evidence="3" id="KW-0547">Nucleotide-binding</keyword>
<evidence type="ECO:0000256" key="1">
    <source>
        <dbReference type="ARBA" id="ARBA00006566"/>
    </source>
</evidence>
<evidence type="ECO:0000256" key="2">
    <source>
        <dbReference type="ARBA" id="ARBA00022679"/>
    </source>
</evidence>
<evidence type="ECO:0000313" key="8">
    <source>
        <dbReference type="EMBL" id="KFM60761.1"/>
    </source>
</evidence>
<dbReference type="Gene3D" id="3.30.230.10">
    <property type="match status" value="1"/>
</dbReference>
<dbReference type="GO" id="GO:0005829">
    <property type="term" value="C:cytosol"/>
    <property type="evidence" value="ECO:0007669"/>
    <property type="project" value="TreeGrafter"/>
</dbReference>
<dbReference type="Pfam" id="PF00288">
    <property type="entry name" value="GHMP_kinases_N"/>
    <property type="match status" value="1"/>
</dbReference>
<dbReference type="InterPro" id="IPR006206">
    <property type="entry name" value="Mevalonate/galactokinase"/>
</dbReference>
<dbReference type="GO" id="GO:0006012">
    <property type="term" value="P:galactose metabolic process"/>
    <property type="evidence" value="ECO:0007669"/>
    <property type="project" value="InterPro"/>
</dbReference>
<keyword evidence="4 8" id="KW-0418">Kinase</keyword>
<dbReference type="OrthoDB" id="187738at2759"/>
<dbReference type="PROSITE" id="PS00106">
    <property type="entry name" value="GALACTOKINASE"/>
    <property type="match status" value="1"/>
</dbReference>
<feature type="domain" description="GHMP kinase N-terminal" evidence="6">
    <location>
        <begin position="110"/>
        <end position="195"/>
    </location>
</feature>
<dbReference type="InterPro" id="IPR019741">
    <property type="entry name" value="Galactokinase_CS"/>
</dbReference>
<protein>
    <submittedName>
        <fullName evidence="8">N-acetylgalactosamine kinase</fullName>
    </submittedName>
</protein>
<evidence type="ECO:0000313" key="9">
    <source>
        <dbReference type="Proteomes" id="UP000054359"/>
    </source>
</evidence>
<sequence length="248" mass="26994">MESVPVLPVHKANNETKYHEIAKYFTSCFGSSPQFFARVPGRVNLIGEHIDYCGFSVLPMAIDQDIVLAVGINYDDVLNLINFHGDKYEKFSSSVKDLNINTSSPRWYHYFICGFKGIAEKYDISFKGLDIAVKGIIPPSSGLSSSSALVCASALAASFVNRIFPSKMEIASICAEAERYIGTQGGGMDQAIAFLAEPGTAKLIEFNPLRATSVTLPKGVAFVVSNSCVAMNKAATSQYNMRVMECKL</sequence>
<dbReference type="Proteomes" id="UP000054359">
    <property type="component" value="Unassembled WGS sequence"/>
</dbReference>
<evidence type="ECO:0000256" key="3">
    <source>
        <dbReference type="ARBA" id="ARBA00022741"/>
    </source>
</evidence>
<dbReference type="PANTHER" id="PTHR10457">
    <property type="entry name" value="MEVALONATE KINASE/GALACTOKINASE"/>
    <property type="match status" value="1"/>
</dbReference>
<dbReference type="InterPro" id="IPR000705">
    <property type="entry name" value="Galactokinase"/>
</dbReference>
<dbReference type="PANTHER" id="PTHR10457:SF7">
    <property type="entry name" value="GALACTOKINASE-RELATED"/>
    <property type="match status" value="1"/>
</dbReference>
<dbReference type="Pfam" id="PF10509">
    <property type="entry name" value="GalKase_gal_bdg"/>
    <property type="match status" value="1"/>
</dbReference>
<dbReference type="EMBL" id="KK113668">
    <property type="protein sequence ID" value="KFM60761.1"/>
    <property type="molecule type" value="Genomic_DNA"/>
</dbReference>
<comment type="similarity">
    <text evidence="1">Belongs to the GHMP kinase family. GalK subfamily.</text>
</comment>
<reference evidence="8 9" key="1">
    <citation type="submission" date="2013-11" db="EMBL/GenBank/DDBJ databases">
        <title>Genome sequencing of Stegodyphus mimosarum.</title>
        <authorList>
            <person name="Bechsgaard J."/>
        </authorList>
    </citation>
    <scope>NUCLEOTIDE SEQUENCE [LARGE SCALE GENOMIC DNA]</scope>
</reference>
<name>A0A087T6M2_STEMI</name>
<feature type="non-terminal residue" evidence="8">
    <location>
        <position position="248"/>
    </location>
</feature>
<dbReference type="AlphaFoldDB" id="A0A087T6M2"/>
<dbReference type="InterPro" id="IPR006204">
    <property type="entry name" value="GHMP_kinase_N_dom"/>
</dbReference>
<dbReference type="InterPro" id="IPR019539">
    <property type="entry name" value="GalKase_N"/>
</dbReference>
<keyword evidence="2" id="KW-0808">Transferase</keyword>
<evidence type="ECO:0000259" key="7">
    <source>
        <dbReference type="Pfam" id="PF10509"/>
    </source>
</evidence>
<dbReference type="PRINTS" id="PR00473">
    <property type="entry name" value="GALCTOKINASE"/>
</dbReference>
<evidence type="ECO:0000256" key="5">
    <source>
        <dbReference type="ARBA" id="ARBA00022840"/>
    </source>
</evidence>
<dbReference type="OMA" id="TININHP"/>